<comment type="catalytic activity">
    <reaction evidence="1">
        <text>(4aS,6R)-4a-hydroxy-L-erythro-5,6,7,8-tetrahydrobiopterin = (6R)-L-erythro-6,7-dihydrobiopterin + H2O</text>
        <dbReference type="Rhea" id="RHEA:11920"/>
        <dbReference type="ChEBI" id="CHEBI:15377"/>
        <dbReference type="ChEBI" id="CHEBI:15642"/>
        <dbReference type="ChEBI" id="CHEBI:43120"/>
        <dbReference type="EC" id="4.2.1.96"/>
    </reaction>
</comment>
<dbReference type="Gene3D" id="3.30.530.20">
    <property type="match status" value="1"/>
</dbReference>
<reference evidence="6 7" key="1">
    <citation type="submission" date="2019-06" db="EMBL/GenBank/DDBJ databases">
        <title>Sequencing the genomes of 1000 actinobacteria strains.</title>
        <authorList>
            <person name="Klenk H.-P."/>
        </authorList>
    </citation>
    <scope>NUCLEOTIDE SEQUENCE [LARGE SCALE GENOMIC DNA]</scope>
    <source>
        <strain evidence="6 7">DSM 8251</strain>
    </source>
</reference>
<evidence type="ECO:0000256" key="3">
    <source>
        <dbReference type="ARBA" id="ARBA00013252"/>
    </source>
</evidence>
<dbReference type="EC" id="4.2.1.96" evidence="3"/>
<dbReference type="GO" id="GO:0008124">
    <property type="term" value="F:4-alpha-hydroxytetrahydrobiopterin dehydratase activity"/>
    <property type="evidence" value="ECO:0007669"/>
    <property type="project" value="UniProtKB-EC"/>
</dbReference>
<dbReference type="InterPro" id="IPR019587">
    <property type="entry name" value="Polyketide_cyclase/dehydratase"/>
</dbReference>
<dbReference type="Pfam" id="PF01329">
    <property type="entry name" value="Pterin_4a"/>
    <property type="match status" value="1"/>
</dbReference>
<dbReference type="InterPro" id="IPR023393">
    <property type="entry name" value="START-like_dom_sf"/>
</dbReference>
<accession>A0A542ZCF8</accession>
<dbReference type="EMBL" id="VFOR01000002">
    <property type="protein sequence ID" value="TQL57979.1"/>
    <property type="molecule type" value="Genomic_DNA"/>
</dbReference>
<dbReference type="Gene3D" id="3.30.1360.20">
    <property type="entry name" value="Transcriptional coactivator/pterin dehydratase"/>
    <property type="match status" value="1"/>
</dbReference>
<dbReference type="RefSeq" id="WP_211345928.1">
    <property type="nucleotide sequence ID" value="NZ_BAAAMD010000004.1"/>
</dbReference>
<dbReference type="SUPFAM" id="SSF55248">
    <property type="entry name" value="PCD-like"/>
    <property type="match status" value="1"/>
</dbReference>
<proteinExistence type="inferred from homology"/>
<dbReference type="InterPro" id="IPR036428">
    <property type="entry name" value="PCD_sf"/>
</dbReference>
<comment type="caution">
    <text evidence="6">The sequence shown here is derived from an EMBL/GenBank/DDBJ whole genome shotgun (WGS) entry which is preliminary data.</text>
</comment>
<dbReference type="AlphaFoldDB" id="A0A542ZCF8"/>
<keyword evidence="7" id="KW-1185">Reference proteome</keyword>
<protein>
    <recommendedName>
        <fullName evidence="4">Putative pterin-4-alpha-carbinolamine dehydratase</fullName>
        <ecNumber evidence="3">4.2.1.96</ecNumber>
    </recommendedName>
</protein>
<dbReference type="CDD" id="cd00488">
    <property type="entry name" value="PCD_DCoH"/>
    <property type="match status" value="1"/>
</dbReference>
<dbReference type="InterPro" id="IPR001533">
    <property type="entry name" value="Pterin_deHydtase"/>
</dbReference>
<evidence type="ECO:0000256" key="1">
    <source>
        <dbReference type="ARBA" id="ARBA00001554"/>
    </source>
</evidence>
<dbReference type="PANTHER" id="PTHR12599">
    <property type="entry name" value="PTERIN-4-ALPHA-CARBINOLAMINE DEHYDRATASE"/>
    <property type="match status" value="1"/>
</dbReference>
<evidence type="ECO:0000313" key="7">
    <source>
        <dbReference type="Proteomes" id="UP000316196"/>
    </source>
</evidence>
<dbReference type="Proteomes" id="UP000316196">
    <property type="component" value="Unassembled WGS sequence"/>
</dbReference>
<dbReference type="SUPFAM" id="SSF55961">
    <property type="entry name" value="Bet v1-like"/>
    <property type="match status" value="1"/>
</dbReference>
<gene>
    <name evidence="6" type="ORF">FB460_1829</name>
</gene>
<dbReference type="GO" id="GO:0006729">
    <property type="term" value="P:tetrahydrobiopterin biosynthetic process"/>
    <property type="evidence" value="ECO:0007669"/>
    <property type="project" value="InterPro"/>
</dbReference>
<keyword evidence="5" id="KW-0456">Lyase</keyword>
<evidence type="ECO:0000313" key="6">
    <source>
        <dbReference type="EMBL" id="TQL57979.1"/>
    </source>
</evidence>
<dbReference type="PANTHER" id="PTHR12599:SF0">
    <property type="entry name" value="PTERIN-4-ALPHA-CARBINOLAMINE DEHYDRATASE"/>
    <property type="match status" value="1"/>
</dbReference>
<name>A0A542ZCF8_9ACTN</name>
<evidence type="ECO:0000256" key="5">
    <source>
        <dbReference type="ARBA" id="ARBA00023239"/>
    </source>
</evidence>
<organism evidence="6 7">
    <name type="scientific">Propioniferax innocua</name>
    <dbReference type="NCBI Taxonomy" id="1753"/>
    <lineage>
        <taxon>Bacteria</taxon>
        <taxon>Bacillati</taxon>
        <taxon>Actinomycetota</taxon>
        <taxon>Actinomycetes</taxon>
        <taxon>Propionibacteriales</taxon>
        <taxon>Propionibacteriaceae</taxon>
        <taxon>Propioniferax</taxon>
    </lineage>
</organism>
<evidence type="ECO:0000256" key="2">
    <source>
        <dbReference type="ARBA" id="ARBA00006472"/>
    </source>
</evidence>
<sequence>MKLDITTLPEGWRPLDATICARYRTGNFATGLSFVQQVGELAEEADHHPDVTLTFPTVEVLLISHDVGEVTDRDLALAGRITQLATERGLEPDLERTHEVSAWVPASPEDVYALVSNVPRTGEWSPTCRSAEWHDPAQTGVGALFTGHNDDGKRQWTSTSKVTAAEPGERFEWEVNDGATRWGYVLAPHEGGTLVTHTWHFTERGHAFFMEKFPKPLVGMAKREQAARKDMPITLTRIARLLG</sequence>
<comment type="similarity">
    <text evidence="2">Belongs to the pterin-4-alpha-carbinolamine dehydratase family.</text>
</comment>
<dbReference type="Pfam" id="PF10604">
    <property type="entry name" value="Polyketide_cyc2"/>
    <property type="match status" value="1"/>
</dbReference>
<evidence type="ECO:0000256" key="4">
    <source>
        <dbReference type="ARBA" id="ARBA00021735"/>
    </source>
</evidence>
<dbReference type="CDD" id="cd07812">
    <property type="entry name" value="SRPBCC"/>
    <property type="match status" value="1"/>
</dbReference>